<dbReference type="Pfam" id="PF02738">
    <property type="entry name" value="MoCoBD_1"/>
    <property type="match status" value="1"/>
</dbReference>
<dbReference type="PANTHER" id="PTHR11908">
    <property type="entry name" value="XANTHINE DEHYDROGENASE"/>
    <property type="match status" value="1"/>
</dbReference>
<dbReference type="Pfam" id="PF01315">
    <property type="entry name" value="Ald_Xan_dh_C"/>
    <property type="match status" value="1"/>
</dbReference>
<evidence type="ECO:0000259" key="3">
    <source>
        <dbReference type="SMART" id="SM01008"/>
    </source>
</evidence>
<dbReference type="InterPro" id="IPR000674">
    <property type="entry name" value="Ald_Oxase/Xan_DH_a/b"/>
</dbReference>
<evidence type="ECO:0000313" key="4">
    <source>
        <dbReference type="EMBL" id="RKE95915.1"/>
    </source>
</evidence>
<feature type="domain" description="Aldehyde oxidase/xanthine dehydrogenase a/b hammerhead" evidence="3">
    <location>
        <begin position="66"/>
        <end position="186"/>
    </location>
</feature>
<gene>
    <name evidence="4" type="ORF">C8N30_0461</name>
</gene>
<dbReference type="InterPro" id="IPR008274">
    <property type="entry name" value="AldOxase/xan_DH_MoCoBD1"/>
</dbReference>
<dbReference type="GO" id="GO:0016491">
    <property type="term" value="F:oxidoreductase activity"/>
    <property type="evidence" value="ECO:0007669"/>
    <property type="project" value="UniProtKB-KW"/>
</dbReference>
<protein>
    <submittedName>
        <fullName evidence="4">Carbon-monoxide dehydrogenase large subunit</fullName>
    </submittedName>
</protein>
<sequence>MGSEVISQVGACRTQAWCDVMCRLDRLGRDARFRRENLLYISGSFGVEKFGKSQSVTRVEDVRFLTGQGRYVDDIAPKGALHAYVFRSSVAHGVISELDVSEAAAAPGVHLVFTCADLEAAGVDIAISGAAIKNRDGTNAAAPMRPMLARDRVRFVGEPVAMIVAQTYEQARDAAELIIFDVDELPAKMDTARGGEAVHAEAADNCAFDWGMGDEAATEAAFKAAARTVALDVSDNRIIVNSIEPRGCYAEWDGTRLHLANNGQGVWVHKNNLVKAFGLEDENVRVTNPDTGGAFGMKSMSYHEYFLISHAARVLGKPVRWMSERTEAMLSDNGGRDLTSLAELAFDANNKITAYRVTSKCNLGAYNSQFGQYIQTQLFSRVLAGVYDVKTTWLQVEGYYTNTVQVDAYRGAGRPEAIYVLERIMDRAARELGIDPLELRRINFIKPEQFPYAAATGETYDVGDFNKVLTRGAQEADVAGFAARKAADAKRGMLRGSGICYYIESILGDPSEGAKVNFLEDGTVEILVGTQSGGQGHETVYAKFLSDQTGIPADRIIVVQGDSDRIKTGGGTGGSRSVTTQTNATLATVAVIKDAFTAFLAEEMGVPATEISFDDERFRAEGSNLTPTMLEVADMAREKGRDDLLSHHERATLEGRSFPNGVHFCEVLIDPETGIVTTDRYTVVDDFGNLINPLLAEGQVHGGVVQGIGQALQERVVYDEDGQLLTASFMDYAMPRAQDVPFIAFTSEPVPSTANIMGMKGCGEAGTVGALAAVSNAVQDALWDHGVRQADMPFTPHKVWELLQGEAIAAE</sequence>
<dbReference type="SUPFAM" id="SSF54665">
    <property type="entry name" value="CO dehydrogenase molybdoprotein N-domain-like"/>
    <property type="match status" value="1"/>
</dbReference>
<comment type="caution">
    <text evidence="4">The sequence shown here is derived from an EMBL/GenBank/DDBJ whole genome shotgun (WGS) entry which is preliminary data.</text>
</comment>
<dbReference type="AlphaFoldDB" id="A0A420DNW0"/>
<keyword evidence="1" id="KW-0500">Molybdenum</keyword>
<proteinExistence type="predicted"/>
<evidence type="ECO:0000256" key="1">
    <source>
        <dbReference type="ARBA" id="ARBA00022505"/>
    </source>
</evidence>
<organism evidence="4 5">
    <name type="scientific">Sulfitobacter guttiformis</name>
    <dbReference type="NCBI Taxonomy" id="74349"/>
    <lineage>
        <taxon>Bacteria</taxon>
        <taxon>Pseudomonadati</taxon>
        <taxon>Pseudomonadota</taxon>
        <taxon>Alphaproteobacteria</taxon>
        <taxon>Rhodobacterales</taxon>
        <taxon>Roseobacteraceae</taxon>
        <taxon>Sulfitobacter</taxon>
    </lineage>
</organism>
<name>A0A420DNW0_9RHOB</name>
<dbReference type="PANTHER" id="PTHR11908:SF132">
    <property type="entry name" value="ALDEHYDE OXIDASE 1-RELATED"/>
    <property type="match status" value="1"/>
</dbReference>
<dbReference type="Proteomes" id="UP000284407">
    <property type="component" value="Unassembled WGS sequence"/>
</dbReference>
<keyword evidence="5" id="KW-1185">Reference proteome</keyword>
<evidence type="ECO:0000313" key="5">
    <source>
        <dbReference type="Proteomes" id="UP000284407"/>
    </source>
</evidence>
<dbReference type="InterPro" id="IPR036856">
    <property type="entry name" value="Ald_Oxase/Xan_DH_a/b_sf"/>
</dbReference>
<keyword evidence="2" id="KW-0560">Oxidoreductase</keyword>
<accession>A0A420DNW0</accession>
<dbReference type="Pfam" id="PF20256">
    <property type="entry name" value="MoCoBD_2"/>
    <property type="match status" value="1"/>
</dbReference>
<dbReference type="InterPro" id="IPR037165">
    <property type="entry name" value="AldOxase/xan_DH_Mopterin-bd_sf"/>
</dbReference>
<dbReference type="Gene3D" id="3.30.365.10">
    <property type="entry name" value="Aldehyde oxidase/xanthine dehydrogenase, molybdopterin binding domain"/>
    <property type="match status" value="4"/>
</dbReference>
<dbReference type="STRING" id="1443111.Z949_2430"/>
<dbReference type="InterPro" id="IPR016208">
    <property type="entry name" value="Ald_Oxase/xanthine_DH-like"/>
</dbReference>
<reference evidence="4 5" key="1">
    <citation type="submission" date="2018-09" db="EMBL/GenBank/DDBJ databases">
        <title>Genomic Encyclopedia of Archaeal and Bacterial Type Strains, Phase II (KMG-II): from individual species to whole genera.</title>
        <authorList>
            <person name="Goeker M."/>
        </authorList>
    </citation>
    <scope>NUCLEOTIDE SEQUENCE [LARGE SCALE GENOMIC DNA]</scope>
    <source>
        <strain evidence="4 5">DSM 11458</strain>
    </source>
</reference>
<dbReference type="GO" id="GO:0005506">
    <property type="term" value="F:iron ion binding"/>
    <property type="evidence" value="ECO:0007669"/>
    <property type="project" value="InterPro"/>
</dbReference>
<dbReference type="SUPFAM" id="SSF56003">
    <property type="entry name" value="Molybdenum cofactor-binding domain"/>
    <property type="match status" value="1"/>
</dbReference>
<dbReference type="Gene3D" id="3.90.1170.50">
    <property type="entry name" value="Aldehyde oxidase/xanthine dehydrogenase, a/b hammerhead"/>
    <property type="match status" value="1"/>
</dbReference>
<dbReference type="InterPro" id="IPR046867">
    <property type="entry name" value="AldOxase/xan_DH_MoCoBD2"/>
</dbReference>
<dbReference type="EMBL" id="RAQK01000001">
    <property type="protein sequence ID" value="RKE95915.1"/>
    <property type="molecule type" value="Genomic_DNA"/>
</dbReference>
<evidence type="ECO:0000256" key="2">
    <source>
        <dbReference type="ARBA" id="ARBA00023002"/>
    </source>
</evidence>
<dbReference type="SMART" id="SM01008">
    <property type="entry name" value="Ald_Xan_dh_C"/>
    <property type="match status" value="1"/>
</dbReference>